<keyword evidence="3" id="KW-0949">S-adenosyl-L-methionine</keyword>
<keyword evidence="4" id="KW-0671">Queuosine biosynthesis</keyword>
<keyword evidence="1" id="KW-0963">Cytoplasm</keyword>
<evidence type="ECO:0000256" key="4">
    <source>
        <dbReference type="ARBA" id="ARBA00022785"/>
    </source>
</evidence>
<dbReference type="Gene3D" id="2.40.10.240">
    <property type="entry name" value="QueA-like"/>
    <property type="match status" value="1"/>
</dbReference>
<reference evidence="5 6" key="1">
    <citation type="journal article" date="2017" name="Int. J. Syst. Evol. Microbiol.">
        <title>Bacillus notoginsengisoli sp. nov., a novel bacterium isolated from the rhizosphere of Panax notoginseng.</title>
        <authorList>
            <person name="Zhang M.Y."/>
            <person name="Cheng J."/>
            <person name="Cai Y."/>
            <person name="Zhang T.Y."/>
            <person name="Wu Y.Y."/>
            <person name="Manikprabhu D."/>
            <person name="Li W.J."/>
            <person name="Zhang Y.X."/>
        </authorList>
    </citation>
    <scope>NUCLEOTIDE SEQUENCE [LARGE SCALE GENOMIC DNA]</scope>
    <source>
        <strain evidence="5 6">JCM 30743</strain>
    </source>
</reference>
<evidence type="ECO:0000313" key="6">
    <source>
        <dbReference type="Proteomes" id="UP000284416"/>
    </source>
</evidence>
<evidence type="ECO:0000313" key="5">
    <source>
        <dbReference type="EMBL" id="RHW42059.1"/>
    </source>
</evidence>
<sequence>MIAGSIAFHLPLSLNASAPPERRGVRRDHVRMMVLSKETGHACHDQFYHLDRYLASGDVLVLNNSRTIPAILKGRAASTSLELEIRLARKIDDRRWHALLVSTEGVKEGETIVFSAQLQGVVEKTTPDSPLSMIRFSKSGTSLFNEIYSIGEPVRYEYIEDPWDLDYYQTVFASHPGSVEMPSAGRAFTWEMLFKLRKKGVKITFIQLHTGLSYFLNDRWDHHPSKNTEQYIVPTESWNEIISAKLSGKRVIAAGTTVVRALETAIETNELSGWTNLYIHPGYQLKVADGILTGLHEPEASHLAMLSAFISQEKLCQAYQEAVEEKYLWHEFGDMNLIL</sequence>
<gene>
    <name evidence="5" type="ORF">D1B31_05300</name>
</gene>
<keyword evidence="2 5" id="KW-0808">Transferase</keyword>
<dbReference type="GO" id="GO:0008616">
    <property type="term" value="P:tRNA queuosine(34) biosynthetic process"/>
    <property type="evidence" value="ECO:0007669"/>
    <property type="project" value="UniProtKB-KW"/>
</dbReference>
<evidence type="ECO:0000256" key="2">
    <source>
        <dbReference type="ARBA" id="ARBA00022679"/>
    </source>
</evidence>
<keyword evidence="5" id="KW-0413">Isomerase</keyword>
<evidence type="ECO:0000256" key="1">
    <source>
        <dbReference type="ARBA" id="ARBA00022490"/>
    </source>
</evidence>
<dbReference type="RefSeq" id="WP_118919714.1">
    <property type="nucleotide sequence ID" value="NZ_QWEG01000003.1"/>
</dbReference>
<proteinExistence type="predicted"/>
<dbReference type="OrthoDB" id="9783887at2"/>
<dbReference type="SUPFAM" id="SSF111337">
    <property type="entry name" value="QueA-like"/>
    <property type="match status" value="1"/>
</dbReference>
<dbReference type="InterPro" id="IPR042119">
    <property type="entry name" value="QueA_dom2"/>
</dbReference>
<dbReference type="PANTHER" id="PTHR30307">
    <property type="entry name" value="S-ADENOSYLMETHIONINE:TRNA RIBOSYLTRANSFERASE-ISOMERASE"/>
    <property type="match status" value="1"/>
</dbReference>
<comment type="caution">
    <text evidence="5">The sequence shown here is derived from an EMBL/GenBank/DDBJ whole genome shotgun (WGS) entry which is preliminary data.</text>
</comment>
<dbReference type="Gene3D" id="3.40.1780.10">
    <property type="entry name" value="QueA-like"/>
    <property type="match status" value="1"/>
</dbReference>
<dbReference type="Pfam" id="PF02547">
    <property type="entry name" value="Queuosine_synth"/>
    <property type="match status" value="1"/>
</dbReference>
<protein>
    <submittedName>
        <fullName evidence="5">S-adenosylmethionine:tRNA ribosyltransferase-isomerase</fullName>
    </submittedName>
</protein>
<organism evidence="5 6">
    <name type="scientific">Neobacillus notoginsengisoli</name>
    <dbReference type="NCBI Taxonomy" id="1578198"/>
    <lineage>
        <taxon>Bacteria</taxon>
        <taxon>Bacillati</taxon>
        <taxon>Bacillota</taxon>
        <taxon>Bacilli</taxon>
        <taxon>Bacillales</taxon>
        <taxon>Bacillaceae</taxon>
        <taxon>Neobacillus</taxon>
    </lineage>
</organism>
<dbReference type="InterPro" id="IPR003699">
    <property type="entry name" value="QueA"/>
</dbReference>
<dbReference type="AlphaFoldDB" id="A0A417YX08"/>
<dbReference type="PANTHER" id="PTHR30307:SF0">
    <property type="entry name" value="S-ADENOSYLMETHIONINE:TRNA RIBOSYLTRANSFERASE-ISOMERASE"/>
    <property type="match status" value="1"/>
</dbReference>
<dbReference type="Proteomes" id="UP000284416">
    <property type="component" value="Unassembled WGS sequence"/>
</dbReference>
<dbReference type="EMBL" id="QWEG01000003">
    <property type="protein sequence ID" value="RHW42059.1"/>
    <property type="molecule type" value="Genomic_DNA"/>
</dbReference>
<dbReference type="InterPro" id="IPR042118">
    <property type="entry name" value="QueA_dom1"/>
</dbReference>
<name>A0A417YX08_9BACI</name>
<evidence type="ECO:0000256" key="3">
    <source>
        <dbReference type="ARBA" id="ARBA00022691"/>
    </source>
</evidence>
<dbReference type="InterPro" id="IPR036100">
    <property type="entry name" value="QueA_sf"/>
</dbReference>
<keyword evidence="6" id="KW-1185">Reference proteome</keyword>
<dbReference type="GO" id="GO:0051075">
    <property type="term" value="F:S-adenosylmethionine:tRNA ribosyltransferase-isomerase activity"/>
    <property type="evidence" value="ECO:0007669"/>
    <property type="project" value="TreeGrafter"/>
</dbReference>
<accession>A0A417YX08</accession>